<feature type="signal peptide" evidence="1">
    <location>
        <begin position="1"/>
        <end position="21"/>
    </location>
</feature>
<sequence>MKHYIMIAVGTLALTLTTANAASAEWAYSSTPTPNAFVQTSNSTLELQCDRIRFVPAGYEDSQDIVAKQGISIRFMENGTTEAGSFQAGRENADLQIVDNYPVEVAFKNAEDYSFVLEQLAANASVNLSMFDQDVTYGIFDLKGSGSAIKKLRAACGGSASTSTSTQYEAPEGVVYCGGGGIKRQIEYVILDTPDGEWDALLPVNGEVTRAMTAYSFFGNTEAPQGFVVALLGEDRSEALVFSDGGDDWLEYGDYRYDKCN</sequence>
<evidence type="ECO:0000256" key="1">
    <source>
        <dbReference type="SAM" id="SignalP"/>
    </source>
</evidence>
<accession>A0A1Y5TUQ9</accession>
<feature type="chain" id="PRO_5012170138" description="Secreted protein" evidence="1">
    <location>
        <begin position="22"/>
        <end position="261"/>
    </location>
</feature>
<dbReference type="Proteomes" id="UP000193077">
    <property type="component" value="Unassembled WGS sequence"/>
</dbReference>
<keyword evidence="3" id="KW-1185">Reference proteome</keyword>
<evidence type="ECO:0000313" key="3">
    <source>
        <dbReference type="Proteomes" id="UP000193077"/>
    </source>
</evidence>
<evidence type="ECO:0008006" key="4">
    <source>
        <dbReference type="Google" id="ProtNLM"/>
    </source>
</evidence>
<gene>
    <name evidence="2" type="ORF">TRL7639_04185</name>
</gene>
<dbReference type="RefSeq" id="WP_235820473.1">
    <property type="nucleotide sequence ID" value="NZ_FWFO01000005.1"/>
</dbReference>
<evidence type="ECO:0000313" key="2">
    <source>
        <dbReference type="EMBL" id="SLN70632.1"/>
    </source>
</evidence>
<dbReference type="EMBL" id="FWFO01000005">
    <property type="protein sequence ID" value="SLN70632.1"/>
    <property type="molecule type" value="Genomic_DNA"/>
</dbReference>
<name>A0A1Y5TUQ9_9RHOB</name>
<dbReference type="AlphaFoldDB" id="A0A1Y5TUQ9"/>
<protein>
    <recommendedName>
        <fullName evidence="4">Secreted protein</fullName>
    </recommendedName>
</protein>
<organism evidence="2 3">
    <name type="scientific">Falsiruegeria litorea R37</name>
    <dbReference type="NCBI Taxonomy" id="1200284"/>
    <lineage>
        <taxon>Bacteria</taxon>
        <taxon>Pseudomonadati</taxon>
        <taxon>Pseudomonadota</taxon>
        <taxon>Alphaproteobacteria</taxon>
        <taxon>Rhodobacterales</taxon>
        <taxon>Roseobacteraceae</taxon>
        <taxon>Falsiruegeria</taxon>
    </lineage>
</organism>
<proteinExistence type="predicted"/>
<keyword evidence="1" id="KW-0732">Signal</keyword>
<reference evidence="2 3" key="1">
    <citation type="submission" date="2017-03" db="EMBL/GenBank/DDBJ databases">
        <authorList>
            <person name="Afonso C.L."/>
            <person name="Miller P.J."/>
            <person name="Scott M.A."/>
            <person name="Spackman E."/>
            <person name="Goraichik I."/>
            <person name="Dimitrov K.M."/>
            <person name="Suarez D.L."/>
            <person name="Swayne D.E."/>
        </authorList>
    </citation>
    <scope>NUCLEOTIDE SEQUENCE [LARGE SCALE GENOMIC DNA]</scope>
    <source>
        <strain evidence="2 3">CECT 7639</strain>
    </source>
</reference>